<dbReference type="Pfam" id="PF14559">
    <property type="entry name" value="TPR_19"/>
    <property type="match status" value="1"/>
</dbReference>
<dbReference type="EMBL" id="VGIR01000111">
    <property type="protein sequence ID" value="MBM3332633.1"/>
    <property type="molecule type" value="Genomic_DNA"/>
</dbReference>
<evidence type="ECO:0000313" key="3">
    <source>
        <dbReference type="Proteomes" id="UP000779900"/>
    </source>
</evidence>
<proteinExistence type="predicted"/>
<dbReference type="Gene3D" id="1.25.40.10">
    <property type="entry name" value="Tetratricopeptide repeat domain"/>
    <property type="match status" value="1"/>
</dbReference>
<keyword evidence="1" id="KW-0732">Signal</keyword>
<dbReference type="AlphaFoldDB" id="A0A937XJ27"/>
<evidence type="ECO:0000256" key="1">
    <source>
        <dbReference type="SAM" id="SignalP"/>
    </source>
</evidence>
<dbReference type="Proteomes" id="UP000779900">
    <property type="component" value="Unassembled WGS sequence"/>
</dbReference>
<feature type="chain" id="PRO_5038015363" evidence="1">
    <location>
        <begin position="25"/>
        <end position="255"/>
    </location>
</feature>
<reference evidence="2" key="1">
    <citation type="submission" date="2019-03" db="EMBL/GenBank/DDBJ databases">
        <title>Lake Tanganyika Metagenome-Assembled Genomes (MAGs).</title>
        <authorList>
            <person name="Tran P."/>
        </authorList>
    </citation>
    <scope>NUCLEOTIDE SEQUENCE</scope>
    <source>
        <strain evidence="2">K_DeepCast_150m_m2_040</strain>
    </source>
</reference>
<dbReference type="SUPFAM" id="SSF48452">
    <property type="entry name" value="TPR-like"/>
    <property type="match status" value="1"/>
</dbReference>
<evidence type="ECO:0000313" key="2">
    <source>
        <dbReference type="EMBL" id="MBM3332633.1"/>
    </source>
</evidence>
<gene>
    <name evidence="2" type="ORF">FJY68_12440</name>
</gene>
<feature type="signal peptide" evidence="1">
    <location>
        <begin position="1"/>
        <end position="24"/>
    </location>
</feature>
<organism evidence="2 3">
    <name type="scientific">candidate division WOR-3 bacterium</name>
    <dbReference type="NCBI Taxonomy" id="2052148"/>
    <lineage>
        <taxon>Bacteria</taxon>
        <taxon>Bacteria division WOR-3</taxon>
    </lineage>
</organism>
<accession>A0A937XJ27</accession>
<dbReference type="InterPro" id="IPR011990">
    <property type="entry name" value="TPR-like_helical_dom_sf"/>
</dbReference>
<protein>
    <submittedName>
        <fullName evidence="2">Tetratricopeptide repeat protein</fullName>
    </submittedName>
</protein>
<sequence>MVNHIAAAVFFYVMLSLGAAPAPAAGTRYARARYWLLNWHLGPAYLDSCAAVLAPAVGCGAEREERLELRARLLMVKGDRESSPASRAGWYASARAAAETLRALNERNPSGHVWWAVAQGRILELQGMVAAARGAAAVRRENERALELDRDCALAGFALGRMYEALPGLLGGGAKKAEVRYRRALASDSNYTIIRLALARVLVRLGRCEEARAELGRLLATASPSNPAEAALEDRPTATALLDSLGGSEPARAGN</sequence>
<name>A0A937XJ27_UNCW3</name>
<comment type="caution">
    <text evidence="2">The sequence shown here is derived from an EMBL/GenBank/DDBJ whole genome shotgun (WGS) entry which is preliminary data.</text>
</comment>